<reference evidence="3" key="1">
    <citation type="submission" date="2021-02" db="EMBL/GenBank/DDBJ databases">
        <authorList>
            <person name="Nowell W R."/>
        </authorList>
    </citation>
    <scope>NUCLEOTIDE SEQUENCE</scope>
</reference>
<feature type="coiled-coil region" evidence="1">
    <location>
        <begin position="265"/>
        <end position="299"/>
    </location>
</feature>
<sequence length="312" mass="35578">MNELAKLNANNVLLLNMPETISRLKENEQELKRMLESREKDYEENFILNKNKMETLIQTSPSVTELRKSISHMHQLYDTVSVGITKASFDTAMRTSELETMPMEQVIEQSACGIGEQVKELQRQVDDLLTKSIVSAVTVSQAEQNNDIELRRSIQDMNDRLSQLEKQLAGRSKSSTIRNILSPSKNIDDTANIQSKSTTQISPPEQSVDKLEQSKLPAHPYPEKHNIRLGKENPAEIENLSDAVKTNEEIDDLVKFNGKPNENEINELRTQVNKHEHDLSKFNADLVALRRQLNQKLANHSPEEPSWSKKLQ</sequence>
<evidence type="ECO:0000256" key="2">
    <source>
        <dbReference type="SAM" id="MobiDB-lite"/>
    </source>
</evidence>
<feature type="coiled-coil region" evidence="1">
    <location>
        <begin position="147"/>
        <end position="174"/>
    </location>
</feature>
<gene>
    <name evidence="3" type="ORF">WKI299_LOCUS27473</name>
</gene>
<evidence type="ECO:0000313" key="3">
    <source>
        <dbReference type="EMBL" id="CAF2136664.1"/>
    </source>
</evidence>
<dbReference type="Proteomes" id="UP000663856">
    <property type="component" value="Unassembled WGS sequence"/>
</dbReference>
<protein>
    <submittedName>
        <fullName evidence="3">Uncharacterized protein</fullName>
    </submittedName>
</protein>
<proteinExistence type="predicted"/>
<feature type="region of interest" description="Disordered" evidence="2">
    <location>
        <begin position="183"/>
        <end position="210"/>
    </location>
</feature>
<accession>A0A816WHZ1</accession>
<evidence type="ECO:0000313" key="4">
    <source>
        <dbReference type="Proteomes" id="UP000663856"/>
    </source>
</evidence>
<keyword evidence="1" id="KW-0175">Coiled coil</keyword>
<dbReference type="EMBL" id="CAJNRF010011999">
    <property type="protein sequence ID" value="CAF2136664.1"/>
    <property type="molecule type" value="Genomic_DNA"/>
</dbReference>
<evidence type="ECO:0000256" key="1">
    <source>
        <dbReference type="SAM" id="Coils"/>
    </source>
</evidence>
<feature type="compositionally biased region" description="Polar residues" evidence="2">
    <location>
        <begin position="183"/>
        <end position="205"/>
    </location>
</feature>
<name>A0A816WHZ1_9BILA</name>
<comment type="caution">
    <text evidence="3">The sequence shown here is derived from an EMBL/GenBank/DDBJ whole genome shotgun (WGS) entry which is preliminary data.</text>
</comment>
<organism evidence="3 4">
    <name type="scientific">Rotaria magnacalcarata</name>
    <dbReference type="NCBI Taxonomy" id="392030"/>
    <lineage>
        <taxon>Eukaryota</taxon>
        <taxon>Metazoa</taxon>
        <taxon>Spiralia</taxon>
        <taxon>Gnathifera</taxon>
        <taxon>Rotifera</taxon>
        <taxon>Eurotatoria</taxon>
        <taxon>Bdelloidea</taxon>
        <taxon>Philodinida</taxon>
        <taxon>Philodinidae</taxon>
        <taxon>Rotaria</taxon>
    </lineage>
</organism>
<dbReference type="AlphaFoldDB" id="A0A816WHZ1"/>